<evidence type="ECO:0000313" key="2">
    <source>
        <dbReference type="Proteomes" id="UP001207468"/>
    </source>
</evidence>
<organism evidence="1 2">
    <name type="scientific">Russula earlei</name>
    <dbReference type="NCBI Taxonomy" id="71964"/>
    <lineage>
        <taxon>Eukaryota</taxon>
        <taxon>Fungi</taxon>
        <taxon>Dikarya</taxon>
        <taxon>Basidiomycota</taxon>
        <taxon>Agaricomycotina</taxon>
        <taxon>Agaricomycetes</taxon>
        <taxon>Russulales</taxon>
        <taxon>Russulaceae</taxon>
        <taxon>Russula</taxon>
    </lineage>
</organism>
<dbReference type="Proteomes" id="UP001207468">
    <property type="component" value="Unassembled WGS sequence"/>
</dbReference>
<reference evidence="1" key="1">
    <citation type="submission" date="2021-03" db="EMBL/GenBank/DDBJ databases">
        <title>Evolutionary priming and transition to the ectomycorrhizal habit in an iconic lineage of mushroom-forming fungi: is preadaptation a requirement?</title>
        <authorList>
            <consortium name="DOE Joint Genome Institute"/>
            <person name="Looney B.P."/>
            <person name="Miyauchi S."/>
            <person name="Morin E."/>
            <person name="Drula E."/>
            <person name="Courty P.E."/>
            <person name="Chicoki N."/>
            <person name="Fauchery L."/>
            <person name="Kohler A."/>
            <person name="Kuo A."/>
            <person name="LaButti K."/>
            <person name="Pangilinan J."/>
            <person name="Lipzen A."/>
            <person name="Riley R."/>
            <person name="Andreopoulos W."/>
            <person name="He G."/>
            <person name="Johnson J."/>
            <person name="Barry K.W."/>
            <person name="Grigoriev I.V."/>
            <person name="Nagy L."/>
            <person name="Hibbett D."/>
            <person name="Henrissat B."/>
            <person name="Matheny P.B."/>
            <person name="Labbe J."/>
            <person name="Martin A.F."/>
        </authorList>
    </citation>
    <scope>NUCLEOTIDE SEQUENCE</scope>
    <source>
        <strain evidence="1">BPL698</strain>
    </source>
</reference>
<protein>
    <submittedName>
        <fullName evidence="1">Uncharacterized protein</fullName>
    </submittedName>
</protein>
<comment type="caution">
    <text evidence="1">The sequence shown here is derived from an EMBL/GenBank/DDBJ whole genome shotgun (WGS) entry which is preliminary data.</text>
</comment>
<name>A0ACC0TUX3_9AGAM</name>
<keyword evidence="2" id="KW-1185">Reference proteome</keyword>
<evidence type="ECO:0000313" key="1">
    <source>
        <dbReference type="EMBL" id="KAI9450067.1"/>
    </source>
</evidence>
<dbReference type="EMBL" id="JAGFNK010000456">
    <property type="protein sequence ID" value="KAI9450067.1"/>
    <property type="molecule type" value="Genomic_DNA"/>
</dbReference>
<gene>
    <name evidence="1" type="ORF">F5148DRAFT_612042</name>
</gene>
<proteinExistence type="predicted"/>
<accession>A0ACC0TUX3</accession>
<sequence length="154" mass="16799">MRFFKTLQVSVCDLPVSAGFLLPTCDRPSPRRPPLPPPHSMVQSPHLIPGWQETRVRLLPNGPTNNATPSQPPSSCQHMPRDCDHHRACVLPTTDAHQGEWSSPTPLPHLHHPALNTCCAVPCALSTNRHTTQRPNGPAQRHSLAVSITPAHAA</sequence>